<accession>A0A8T0ER14</accession>
<reference evidence="7" key="1">
    <citation type="journal article" date="2020" name="bioRxiv">
        <title>Chromosome-level reference genome of the European wasp spider Argiope bruennichi: a resource for studies on range expansion and evolutionary adaptation.</title>
        <authorList>
            <person name="Sheffer M.M."/>
            <person name="Hoppe A."/>
            <person name="Krehenwinkel H."/>
            <person name="Uhl G."/>
            <person name="Kuss A.W."/>
            <person name="Jensen L."/>
            <person name="Jensen C."/>
            <person name="Gillespie R.G."/>
            <person name="Hoff K.J."/>
            <person name="Prost S."/>
        </authorList>
    </citation>
    <scope>NUCLEOTIDE SEQUENCE</scope>
</reference>
<feature type="transmembrane region" description="Helical" evidence="5">
    <location>
        <begin position="251"/>
        <end position="271"/>
    </location>
</feature>
<reference evidence="7" key="2">
    <citation type="submission" date="2020-06" db="EMBL/GenBank/DDBJ databases">
        <authorList>
            <person name="Sheffer M."/>
        </authorList>
    </citation>
    <scope>NUCLEOTIDE SEQUENCE</scope>
</reference>
<feature type="transmembrane region" description="Helical" evidence="5">
    <location>
        <begin position="451"/>
        <end position="472"/>
    </location>
</feature>
<evidence type="ECO:0000256" key="4">
    <source>
        <dbReference type="ARBA" id="ARBA00023136"/>
    </source>
</evidence>
<evidence type="ECO:0000313" key="8">
    <source>
        <dbReference type="Proteomes" id="UP000807504"/>
    </source>
</evidence>
<organism evidence="7 8">
    <name type="scientific">Argiope bruennichi</name>
    <name type="common">Wasp spider</name>
    <name type="synonym">Aranea bruennichi</name>
    <dbReference type="NCBI Taxonomy" id="94029"/>
    <lineage>
        <taxon>Eukaryota</taxon>
        <taxon>Metazoa</taxon>
        <taxon>Ecdysozoa</taxon>
        <taxon>Arthropoda</taxon>
        <taxon>Chelicerata</taxon>
        <taxon>Arachnida</taxon>
        <taxon>Araneae</taxon>
        <taxon>Araneomorphae</taxon>
        <taxon>Entelegynae</taxon>
        <taxon>Araneoidea</taxon>
        <taxon>Araneidae</taxon>
        <taxon>Argiope</taxon>
    </lineage>
</organism>
<feature type="transmembrane region" description="Helical" evidence="5">
    <location>
        <begin position="216"/>
        <end position="239"/>
    </location>
</feature>
<dbReference type="SUPFAM" id="SSF103473">
    <property type="entry name" value="MFS general substrate transporter"/>
    <property type="match status" value="1"/>
</dbReference>
<dbReference type="InterPro" id="IPR036259">
    <property type="entry name" value="MFS_trans_sf"/>
</dbReference>
<feature type="domain" description="Major facilitator superfamily (MFS) profile" evidence="6">
    <location>
        <begin position="170"/>
        <end position="592"/>
    </location>
</feature>
<proteinExistence type="predicted"/>
<dbReference type="InterPro" id="IPR005828">
    <property type="entry name" value="MFS_sugar_transport-like"/>
</dbReference>
<feature type="transmembrane region" description="Helical" evidence="5">
    <location>
        <begin position="109"/>
        <end position="131"/>
    </location>
</feature>
<dbReference type="InterPro" id="IPR020846">
    <property type="entry name" value="MFS_dom"/>
</dbReference>
<feature type="transmembrane region" description="Helical" evidence="5">
    <location>
        <begin position="305"/>
        <end position="328"/>
    </location>
</feature>
<name>A0A8T0ER14_ARGBR</name>
<protein>
    <submittedName>
        <fullName evidence="7">Organic cation transporter protein like</fullName>
    </submittedName>
</protein>
<feature type="transmembrane region" description="Helical" evidence="5">
    <location>
        <begin position="570"/>
        <end position="588"/>
    </location>
</feature>
<sequence>MATLDKEKCNPSHEAAQGKEDLMNLVKGEGPWQRRILLWNLVCDREWFISLSKSILSAGYMCSVTVLDILPTRMAALDKEKCNPFHEAVQGKEDLMNLVRGEGPWQRRILLVCIGIFIPFACHNLAMTFFAPNLDYWCARPPNSSLTVAEWKEMALPPNDKQCSRYKHWNISKMAWNSFSVTMKNETVSCDSWEYDDSVYKSTVLGEWNLVCDREWFISLSKSIFIAGYMCSVTVFGYLADKFGRRTVITICNAISVVSAIACAFSTSFFMFAIARFFVAVGSAGAFSTAFVLVMEVIGPDYRSLYGIGINAGWVFGYLILPGIVLLLKDWFHVQLVITIPSIVFLSSWWVLPESPRWLLTRGKTVALMQVLSNSAKTNGIHFEDIKPILQDTISKTSKVKEKEDSNANILQLLRPGLLRNTLIVFYMWCVVAFVYYGITYNTNELAGDPFVNYVAYGLVEVPAYVVTYYLIKSKGRRNPLAISLGAAGTACLLMYPIPDDPWWLGSILSLFGKFCITCAFGIIYVFTAEIFPTVVRNAGLGSASVSARIGSIIAPFVRELGKATHPVVPQLFFGILAASAGFLVLLLPETNNLVIPDTLQEASEIAR</sequence>
<dbReference type="Pfam" id="PF00083">
    <property type="entry name" value="Sugar_tr"/>
    <property type="match status" value="1"/>
</dbReference>
<dbReference type="PANTHER" id="PTHR24064">
    <property type="entry name" value="SOLUTE CARRIER FAMILY 22 MEMBER"/>
    <property type="match status" value="1"/>
</dbReference>
<feature type="transmembrane region" description="Helical" evidence="5">
    <location>
        <begin position="539"/>
        <end position="558"/>
    </location>
</feature>
<comment type="caution">
    <text evidence="7">The sequence shown here is derived from an EMBL/GenBank/DDBJ whole genome shotgun (WGS) entry which is preliminary data.</text>
</comment>
<evidence type="ECO:0000256" key="1">
    <source>
        <dbReference type="ARBA" id="ARBA00004141"/>
    </source>
</evidence>
<dbReference type="GO" id="GO:0022857">
    <property type="term" value="F:transmembrane transporter activity"/>
    <property type="evidence" value="ECO:0007669"/>
    <property type="project" value="InterPro"/>
</dbReference>
<evidence type="ECO:0000256" key="3">
    <source>
        <dbReference type="ARBA" id="ARBA00022989"/>
    </source>
</evidence>
<dbReference type="EMBL" id="JABXBU010002072">
    <property type="protein sequence ID" value="KAF8778362.1"/>
    <property type="molecule type" value="Genomic_DNA"/>
</dbReference>
<keyword evidence="2 5" id="KW-0812">Transmembrane</keyword>
<dbReference type="Proteomes" id="UP000807504">
    <property type="component" value="Unassembled WGS sequence"/>
</dbReference>
<keyword evidence="8" id="KW-1185">Reference proteome</keyword>
<feature type="transmembrane region" description="Helical" evidence="5">
    <location>
        <begin position="504"/>
        <end position="527"/>
    </location>
</feature>
<dbReference type="GO" id="GO:0016020">
    <property type="term" value="C:membrane"/>
    <property type="evidence" value="ECO:0007669"/>
    <property type="project" value="UniProtKB-SubCell"/>
</dbReference>
<dbReference type="CDD" id="cd17317">
    <property type="entry name" value="MFS_SLC22"/>
    <property type="match status" value="1"/>
</dbReference>
<evidence type="ECO:0000256" key="5">
    <source>
        <dbReference type="SAM" id="Phobius"/>
    </source>
</evidence>
<keyword evidence="4 5" id="KW-0472">Membrane</keyword>
<gene>
    <name evidence="7" type="ORF">HNY73_015093</name>
</gene>
<dbReference type="PROSITE" id="PS50850">
    <property type="entry name" value="MFS"/>
    <property type="match status" value="1"/>
</dbReference>
<comment type="subcellular location">
    <subcellularLocation>
        <location evidence="1">Membrane</location>
        <topology evidence="1">Multi-pass membrane protein</topology>
    </subcellularLocation>
</comment>
<evidence type="ECO:0000259" key="6">
    <source>
        <dbReference type="PROSITE" id="PS50850"/>
    </source>
</evidence>
<feature type="transmembrane region" description="Helical" evidence="5">
    <location>
        <begin position="479"/>
        <end position="498"/>
    </location>
</feature>
<evidence type="ECO:0000313" key="7">
    <source>
        <dbReference type="EMBL" id="KAF8778362.1"/>
    </source>
</evidence>
<keyword evidence="3 5" id="KW-1133">Transmembrane helix</keyword>
<dbReference type="AlphaFoldDB" id="A0A8T0ER14"/>
<feature type="transmembrane region" description="Helical" evidence="5">
    <location>
        <begin position="277"/>
        <end position="298"/>
    </location>
</feature>
<evidence type="ECO:0000256" key="2">
    <source>
        <dbReference type="ARBA" id="ARBA00022692"/>
    </source>
</evidence>
<feature type="transmembrane region" description="Helical" evidence="5">
    <location>
        <begin position="418"/>
        <end position="439"/>
    </location>
</feature>
<feature type="transmembrane region" description="Helical" evidence="5">
    <location>
        <begin position="334"/>
        <end position="352"/>
    </location>
</feature>
<dbReference type="Gene3D" id="1.20.1250.20">
    <property type="entry name" value="MFS general substrate transporter like domains"/>
    <property type="match status" value="1"/>
</dbReference>